<feature type="compositionally biased region" description="Polar residues" evidence="1">
    <location>
        <begin position="17"/>
        <end position="27"/>
    </location>
</feature>
<evidence type="ECO:0000313" key="3">
    <source>
        <dbReference type="Proteomes" id="UP000193380"/>
    </source>
</evidence>
<feature type="region of interest" description="Disordered" evidence="1">
    <location>
        <begin position="1"/>
        <end position="76"/>
    </location>
</feature>
<feature type="compositionally biased region" description="Polar residues" evidence="1">
    <location>
        <begin position="55"/>
        <end position="68"/>
    </location>
</feature>
<evidence type="ECO:0000256" key="1">
    <source>
        <dbReference type="SAM" id="MobiDB-lite"/>
    </source>
</evidence>
<dbReference type="EMBL" id="FR945629">
    <property type="protein sequence ID" value="CDQ99336.1"/>
    <property type="molecule type" value="Genomic_DNA"/>
</dbReference>
<dbReference type="PaxDb" id="8022-A0A060Z5R2"/>
<gene>
    <name evidence="2" type="ORF">GSONMT00009112001</name>
</gene>
<dbReference type="AlphaFoldDB" id="A0A060Z5R2"/>
<sequence length="103" mass="11394">MKSGLPKPVHSALPIPQAQNLARSRTSSPHRARPPALRHSPLKALHRQGEGQGKGETTPTPNRSLSTAESEDREDPQVRALFFSISYLLHTKKTKPGVNWDKI</sequence>
<organism evidence="2 3">
    <name type="scientific">Oncorhynchus mykiss</name>
    <name type="common">Rainbow trout</name>
    <name type="synonym">Salmo gairdneri</name>
    <dbReference type="NCBI Taxonomy" id="8022"/>
    <lineage>
        <taxon>Eukaryota</taxon>
        <taxon>Metazoa</taxon>
        <taxon>Chordata</taxon>
        <taxon>Craniata</taxon>
        <taxon>Vertebrata</taxon>
        <taxon>Euteleostomi</taxon>
        <taxon>Actinopterygii</taxon>
        <taxon>Neopterygii</taxon>
        <taxon>Teleostei</taxon>
        <taxon>Protacanthopterygii</taxon>
        <taxon>Salmoniformes</taxon>
        <taxon>Salmonidae</taxon>
        <taxon>Salmoninae</taxon>
        <taxon>Oncorhynchus</taxon>
    </lineage>
</organism>
<dbReference type="STRING" id="8022.A0A060Z5R2"/>
<proteinExistence type="predicted"/>
<accession>A0A060Z5R2</accession>
<evidence type="ECO:0000313" key="2">
    <source>
        <dbReference type="EMBL" id="CDQ99336.1"/>
    </source>
</evidence>
<reference evidence="2" key="2">
    <citation type="submission" date="2014-03" db="EMBL/GenBank/DDBJ databases">
        <authorList>
            <person name="Genoscope - CEA"/>
        </authorList>
    </citation>
    <scope>NUCLEOTIDE SEQUENCE</scope>
</reference>
<protein>
    <submittedName>
        <fullName evidence="2">Uncharacterized protein</fullName>
    </submittedName>
</protein>
<name>A0A060Z5R2_ONCMY</name>
<reference evidence="2" key="1">
    <citation type="journal article" date="2014" name="Nat. Commun.">
        <title>The rainbow trout genome provides novel insights into evolution after whole-genome duplication in vertebrates.</title>
        <authorList>
            <person name="Berthelot C."/>
            <person name="Brunet F."/>
            <person name="Chalopin D."/>
            <person name="Juanchich A."/>
            <person name="Bernard M."/>
            <person name="Noel B."/>
            <person name="Bento P."/>
            <person name="Da Silva C."/>
            <person name="Labadie K."/>
            <person name="Alberti A."/>
            <person name="Aury J.M."/>
            <person name="Louis A."/>
            <person name="Dehais P."/>
            <person name="Bardou P."/>
            <person name="Montfort J."/>
            <person name="Klopp C."/>
            <person name="Cabau C."/>
            <person name="Gaspin C."/>
            <person name="Thorgaard G.H."/>
            <person name="Boussaha M."/>
            <person name="Quillet E."/>
            <person name="Guyomard R."/>
            <person name="Galiana D."/>
            <person name="Bobe J."/>
            <person name="Volff J.N."/>
            <person name="Genet C."/>
            <person name="Wincker P."/>
            <person name="Jaillon O."/>
            <person name="Roest Crollius H."/>
            <person name="Guiguen Y."/>
        </authorList>
    </citation>
    <scope>NUCLEOTIDE SEQUENCE [LARGE SCALE GENOMIC DNA]</scope>
</reference>
<dbReference type="Proteomes" id="UP000193380">
    <property type="component" value="Unassembled WGS sequence"/>
</dbReference>